<comment type="caution">
    <text evidence="1">The sequence shown here is derived from an EMBL/GenBank/DDBJ whole genome shotgun (WGS) entry which is preliminary data.</text>
</comment>
<dbReference type="Proteomes" id="UP000319335">
    <property type="component" value="Unassembled WGS sequence"/>
</dbReference>
<sequence>MTHGEERISRKITSASNMGKLAYLREIAKQKGYSLCLVANHLENPKPYPRCVRLVVRKSHRTHRHICSNCKWEKKTEYFR</sequence>
<reference evidence="1 2" key="1">
    <citation type="submission" date="2019-06" db="EMBL/GenBank/DDBJ databases">
        <title>Draft genome sequence of Methanolobus vulcani B1d.</title>
        <authorList>
            <person name="Creighbaum A.J."/>
            <person name="Ticak T."/>
            <person name="Hariraju D."/>
            <person name="Arivett B.A."/>
            <person name="Ferguson D.J.Jr."/>
        </authorList>
    </citation>
    <scope>NUCLEOTIDE SEQUENCE [LARGE SCALE GENOMIC DNA]</scope>
    <source>
        <strain evidence="1 2">B1d</strain>
    </source>
</reference>
<evidence type="ECO:0000313" key="1">
    <source>
        <dbReference type="EMBL" id="TQD25025.1"/>
    </source>
</evidence>
<protein>
    <submittedName>
        <fullName evidence="1">DUF3716 domain-containing protein</fullName>
    </submittedName>
</protein>
<name>A0A7Z8KNX7_9EURY</name>
<organism evidence="1 2">
    <name type="scientific">Methanolobus vulcani</name>
    <dbReference type="NCBI Taxonomy" id="38026"/>
    <lineage>
        <taxon>Archaea</taxon>
        <taxon>Methanobacteriati</taxon>
        <taxon>Methanobacteriota</taxon>
        <taxon>Stenosarchaea group</taxon>
        <taxon>Methanomicrobia</taxon>
        <taxon>Methanosarcinales</taxon>
        <taxon>Methanosarcinaceae</taxon>
        <taxon>Methanolobus</taxon>
    </lineage>
</organism>
<keyword evidence="2" id="KW-1185">Reference proteome</keyword>
<gene>
    <name evidence="1" type="ORF">FKV42_08160</name>
</gene>
<dbReference type="EMBL" id="VIAQ01000015">
    <property type="protein sequence ID" value="TQD25025.1"/>
    <property type="molecule type" value="Genomic_DNA"/>
</dbReference>
<accession>A0A7Z8KNX7</accession>
<proteinExistence type="predicted"/>
<dbReference type="AlphaFoldDB" id="A0A7Z8KNX7"/>
<evidence type="ECO:0000313" key="2">
    <source>
        <dbReference type="Proteomes" id="UP000319335"/>
    </source>
</evidence>